<reference evidence="2" key="1">
    <citation type="journal article" date="2019" name="Microbiol. Immunol.">
        <title>Molecular and phenotypic characterization of Leptospira johnsonii sp. nov., Leptospira ellinghausenii sp. nov. and Leptospira ryugenii sp. nov. isolated from soil and water in Japan.</title>
        <authorList>
            <person name="Masuzawa T."/>
            <person name="Saito M."/>
            <person name="Nakao R."/>
            <person name="Nikaido Y."/>
            <person name="Matsumoto M."/>
            <person name="Ogawa M."/>
            <person name="Yokoyama M."/>
            <person name="Hidaka Y."/>
            <person name="Tomita J."/>
            <person name="Sakakibara K."/>
            <person name="Suzuki K."/>
            <person name="Yasuda S."/>
            <person name="Sato H."/>
            <person name="Yamaguchi M."/>
            <person name="Yoshida S.I."/>
            <person name="Koizumi N."/>
            <person name="Kawamura Y."/>
        </authorList>
    </citation>
    <scope>NUCLEOTIDE SEQUENCE [LARGE SCALE GENOMIC DNA]</scope>
    <source>
        <strain evidence="2">E18</strain>
    </source>
</reference>
<name>A0A2P2DBA2_9LEPT</name>
<evidence type="ECO:0000313" key="2">
    <source>
        <dbReference type="Proteomes" id="UP000245206"/>
    </source>
</evidence>
<dbReference type="RefSeq" id="WP_108959070.1">
    <property type="nucleotide sequence ID" value="NZ_BFAZ01000006.1"/>
</dbReference>
<accession>A0A2P2DBA2</accession>
<protein>
    <submittedName>
        <fullName evidence="1">Uncharacterized protein</fullName>
    </submittedName>
</protein>
<keyword evidence="2" id="KW-1185">Reference proteome</keyword>
<proteinExistence type="predicted"/>
<dbReference type="EMBL" id="BFAZ01000006">
    <property type="protein sequence ID" value="GBF41921.1"/>
    <property type="molecule type" value="Genomic_DNA"/>
</dbReference>
<dbReference type="AlphaFoldDB" id="A0A2P2DBA2"/>
<dbReference type="Proteomes" id="UP000245206">
    <property type="component" value="Unassembled WGS sequence"/>
</dbReference>
<dbReference type="OrthoDB" id="328996at2"/>
<evidence type="ECO:0000313" key="1">
    <source>
        <dbReference type="EMBL" id="GBF41921.1"/>
    </source>
</evidence>
<comment type="caution">
    <text evidence="1">The sequence shown here is derived from an EMBL/GenBank/DDBJ whole genome shotgun (WGS) entry which is preliminary data.</text>
</comment>
<sequence length="224" mass="25744">MSPLFSPLNVSGNTLFQLLRSIGKQVPQESETNRSLVKKPNNQIQKQTGNLSLEKILGNEKPLPKEKLTVSHHFTNGKAKELSRWESFTKYSGNDSRTSEPTSLKGIWNFFLGESKGTDFLSVHKREKKENLEMVVEPNEKGFTLYVFWKALGFGPLGILFYYEPENQNPVNIEFVGHGKEKEETHSVSRDLKQKLQDLLRDFPQIGSINFEEWNQSSYNGDYR</sequence>
<organism evidence="1 2">
    <name type="scientific">Leptospira ellinghausenii</name>
    <dbReference type="NCBI Taxonomy" id="1917822"/>
    <lineage>
        <taxon>Bacteria</taxon>
        <taxon>Pseudomonadati</taxon>
        <taxon>Spirochaetota</taxon>
        <taxon>Spirochaetia</taxon>
        <taxon>Leptospirales</taxon>
        <taxon>Leptospiraceae</taxon>
        <taxon>Leptospira</taxon>
    </lineage>
</organism>
<gene>
    <name evidence="1" type="ORF">LPTSP2_12060</name>
</gene>